<accession>A0A1W2TG25</accession>
<keyword evidence="3" id="KW-1185">Reference proteome</keyword>
<sequence>MKTTSILSIAAMATLASANGVINLFSGSSCSGSIASGSYVPPANCNGGCVSGSWASAREISHDSGYIFTVYSDSSCSSGARAVRPGNCVSGTIRSFSYDCGS</sequence>
<dbReference type="AlphaFoldDB" id="A0A1W2TG25"/>
<protein>
    <submittedName>
        <fullName evidence="2">Uncharacterized protein</fullName>
    </submittedName>
</protein>
<dbReference type="OrthoDB" id="4698496at2759"/>
<dbReference type="PROSITE" id="PS51257">
    <property type="entry name" value="PROKAR_LIPOPROTEIN"/>
    <property type="match status" value="1"/>
</dbReference>
<dbReference type="Proteomes" id="UP000054516">
    <property type="component" value="Unassembled WGS sequence"/>
</dbReference>
<feature type="chain" id="PRO_5010738174" evidence="1">
    <location>
        <begin position="19"/>
        <end position="102"/>
    </location>
</feature>
<feature type="signal peptide" evidence="1">
    <location>
        <begin position="1"/>
        <end position="18"/>
    </location>
</feature>
<keyword evidence="1" id="KW-0732">Signal</keyword>
<name>A0A1W2TG25_ROSNE</name>
<evidence type="ECO:0000256" key="1">
    <source>
        <dbReference type="SAM" id="SignalP"/>
    </source>
</evidence>
<evidence type="ECO:0000313" key="3">
    <source>
        <dbReference type="Proteomes" id="UP000054516"/>
    </source>
</evidence>
<gene>
    <name evidence="2" type="ORF">SAMD00023353_2501010</name>
</gene>
<reference evidence="2" key="1">
    <citation type="submission" date="2016-03" db="EMBL/GenBank/DDBJ databases">
        <title>Draft genome sequence of Rosellinia necatrix.</title>
        <authorList>
            <person name="Kanematsu S."/>
        </authorList>
    </citation>
    <scope>NUCLEOTIDE SEQUENCE [LARGE SCALE GENOMIC DNA]</scope>
    <source>
        <strain evidence="2">W97</strain>
    </source>
</reference>
<dbReference type="EMBL" id="DF977470">
    <property type="protein sequence ID" value="GAP87042.1"/>
    <property type="molecule type" value="Genomic_DNA"/>
</dbReference>
<organism evidence="2">
    <name type="scientific">Rosellinia necatrix</name>
    <name type="common">White root-rot fungus</name>
    <dbReference type="NCBI Taxonomy" id="77044"/>
    <lineage>
        <taxon>Eukaryota</taxon>
        <taxon>Fungi</taxon>
        <taxon>Dikarya</taxon>
        <taxon>Ascomycota</taxon>
        <taxon>Pezizomycotina</taxon>
        <taxon>Sordariomycetes</taxon>
        <taxon>Xylariomycetidae</taxon>
        <taxon>Xylariales</taxon>
        <taxon>Xylariaceae</taxon>
        <taxon>Rosellinia</taxon>
    </lineage>
</organism>
<proteinExistence type="predicted"/>
<evidence type="ECO:0000313" key="2">
    <source>
        <dbReference type="EMBL" id="GAP87042.1"/>
    </source>
</evidence>